<proteinExistence type="predicted"/>
<reference evidence="1 2" key="1">
    <citation type="submission" date="2017-09" db="EMBL/GenBank/DDBJ databases">
        <title>Evaluation of Pacific Biosciences Sequencing Technology to Finishing C. thermocellum Genome Sequences.</title>
        <authorList>
            <person name="Brown S."/>
        </authorList>
    </citation>
    <scope>NUCLEOTIDE SEQUENCE [LARGE SCALE GENOMIC DNA]</scope>
    <source>
        <strain evidence="1 2">AD2</strain>
    </source>
</reference>
<accession>A0AB36TGQ0</accession>
<dbReference type="AlphaFoldDB" id="A0AB36TGQ0"/>
<name>A0AB36TGQ0_ACETH</name>
<gene>
    <name evidence="1" type="ORF">M972_11782</name>
</gene>
<dbReference type="GeneID" id="35804918"/>
<evidence type="ECO:0000313" key="1">
    <source>
        <dbReference type="EMBL" id="PFH02020.1"/>
    </source>
</evidence>
<organism evidence="1 2">
    <name type="scientific">Acetivibrio thermocellus AD2</name>
    <dbReference type="NCBI Taxonomy" id="1138384"/>
    <lineage>
        <taxon>Bacteria</taxon>
        <taxon>Bacillati</taxon>
        <taxon>Bacillota</taxon>
        <taxon>Clostridia</taxon>
        <taxon>Eubacteriales</taxon>
        <taxon>Oscillospiraceae</taxon>
        <taxon>Acetivibrio</taxon>
    </lineage>
</organism>
<comment type="caution">
    <text evidence="1">The sequence shown here is derived from an EMBL/GenBank/DDBJ whole genome shotgun (WGS) entry which is preliminary data.</text>
</comment>
<dbReference type="Proteomes" id="UP000223596">
    <property type="component" value="Unassembled WGS sequence"/>
</dbReference>
<evidence type="ECO:0000313" key="2">
    <source>
        <dbReference type="Proteomes" id="UP000223596"/>
    </source>
</evidence>
<dbReference type="EMBL" id="PDBW01000001">
    <property type="protein sequence ID" value="PFH02020.1"/>
    <property type="molecule type" value="Genomic_DNA"/>
</dbReference>
<protein>
    <submittedName>
        <fullName evidence="1">Uncharacterized protein</fullName>
    </submittedName>
</protein>
<dbReference type="RefSeq" id="WP_003511778.1">
    <property type="nucleotide sequence ID" value="NZ_CP013828.1"/>
</dbReference>
<sequence>MDDLIELEISKTQCIRIYLPCKKEDLDFFDCVTIEYLKEQTEYILYYKDLSGAAIISLKELLEKALNFKLQIENEYKDKGIGYYHSIYTNNIYANKLQTAGSQDLIDPTKDFLVWSTLGPTSIGTFIYNDQDKIYIEISPLYEWFNHIFDDILEEYNEVKDEDASFDDFLNNYKPIDIVAIDRKVAEKWLEFCCEMIEILKANDKKQLK</sequence>